<evidence type="ECO:0000313" key="2">
    <source>
        <dbReference type="Proteomes" id="UP000228700"/>
    </source>
</evidence>
<dbReference type="Proteomes" id="UP000228700">
    <property type="component" value="Unassembled WGS sequence"/>
</dbReference>
<protein>
    <submittedName>
        <fullName evidence="1">Uncharacterized protein</fullName>
    </submittedName>
</protein>
<name>A0A2M8LBD9_9BACT</name>
<gene>
    <name evidence="1" type="ORF">COV01_03790</name>
</gene>
<reference evidence="2" key="1">
    <citation type="submission" date="2017-09" db="EMBL/GenBank/DDBJ databases">
        <title>Depth-based differentiation of microbial function through sediment-hosted aquifers and enrichment of novel symbionts in the deep terrestrial subsurface.</title>
        <authorList>
            <person name="Probst A.J."/>
            <person name="Ladd B."/>
            <person name="Jarett J.K."/>
            <person name="Geller-Mcgrath D.E."/>
            <person name="Sieber C.M.K."/>
            <person name="Emerson J.B."/>
            <person name="Anantharaman K."/>
            <person name="Thomas B.C."/>
            <person name="Malmstrom R."/>
            <person name="Stieglmeier M."/>
            <person name="Klingl A."/>
            <person name="Woyke T."/>
            <person name="Ryan C.M."/>
            <person name="Banfield J.F."/>
        </authorList>
    </citation>
    <scope>NUCLEOTIDE SEQUENCE [LARGE SCALE GENOMIC DNA]</scope>
</reference>
<evidence type="ECO:0000313" key="1">
    <source>
        <dbReference type="EMBL" id="PJE73933.1"/>
    </source>
</evidence>
<comment type="caution">
    <text evidence="1">The sequence shown here is derived from an EMBL/GenBank/DDBJ whole genome shotgun (WGS) entry which is preliminary data.</text>
</comment>
<accession>A0A2M8LBD9</accession>
<sequence length="122" mass="14060">MSNIPDILYVVVSRPNSRDTSMCNEAVRVTTGDPLIALNIARATERDHDHNFISIIMVFRIKFEHAYTMKDFSGHDDNGKENLVYISHNSHDYGKDWPAYFRGEFARLFGEHGEKVNQTVQK</sequence>
<dbReference type="EMBL" id="PFEQ01000014">
    <property type="protein sequence ID" value="PJE73933.1"/>
    <property type="molecule type" value="Genomic_DNA"/>
</dbReference>
<dbReference type="AlphaFoldDB" id="A0A2M8LBD9"/>
<proteinExistence type="predicted"/>
<organism evidence="1 2">
    <name type="scientific">Candidatus Taylorbacteria bacterium CG10_big_fil_rev_8_21_14_0_10_41_48</name>
    <dbReference type="NCBI Taxonomy" id="1975024"/>
    <lineage>
        <taxon>Bacteria</taxon>
        <taxon>Candidatus Tayloriibacteriota</taxon>
    </lineage>
</organism>